<dbReference type="EMBL" id="EU237477">
    <property type="protein sequence ID" value="ABW76558.1"/>
    <property type="molecule type" value="Genomic_DNA"/>
</dbReference>
<evidence type="ECO:0000259" key="8">
    <source>
        <dbReference type="Pfam" id="PF02326"/>
    </source>
</evidence>
<dbReference type="Pfam" id="PF02326">
    <property type="entry name" value="YMF19"/>
    <property type="match status" value="1"/>
</dbReference>
<name>I6LI94_CALPJ</name>
<evidence type="ECO:0000256" key="7">
    <source>
        <dbReference type="SAM" id="Phobius"/>
    </source>
</evidence>
<reference evidence="9" key="1">
    <citation type="journal article" date="2008" name="Gene">
        <title>The mitochondrial genome of Hydra oligactis (Cnidaria, Hydrozoa) sheds new light on animal mtDNA evolution and cnidarian phylogeny.</title>
        <authorList>
            <person name="Kayal E."/>
            <person name="Lavrov D.V."/>
        </authorList>
    </citation>
    <scope>NUCLEOTIDE SEQUENCE</scope>
</reference>
<geneLocation type="mitochondrion" evidence="9"/>
<keyword evidence="2 7" id="KW-0812">Transmembrane</keyword>
<proteinExistence type="predicted"/>
<protein>
    <submittedName>
        <fullName evidence="9">ATP synthase F0 subunit 8</fullName>
    </submittedName>
</protein>
<keyword evidence="3 7" id="KW-1133">Transmembrane helix</keyword>
<dbReference type="GO" id="GO:0006754">
    <property type="term" value="P:ATP biosynthetic process"/>
    <property type="evidence" value="ECO:0007669"/>
    <property type="project" value="UniProtKB-KW"/>
</dbReference>
<evidence type="ECO:0000256" key="4">
    <source>
        <dbReference type="ARBA" id="ARBA00023128"/>
    </source>
</evidence>
<evidence type="ECO:0000256" key="1">
    <source>
        <dbReference type="ARBA" id="ARBA00004325"/>
    </source>
</evidence>
<sequence length="82" mass="9677">MPQLDTVTYLTQYMWTLMVLFFLFSLLVNTILPRLQQQLAIREKSGQSILEGRKSKFIRPEILIFRSLFQQDQIKSHGVIYG</sequence>
<dbReference type="InterPro" id="IPR003319">
    <property type="entry name" value="YMF19-like_N"/>
</dbReference>
<evidence type="ECO:0000256" key="5">
    <source>
        <dbReference type="ARBA" id="ARBA00023136"/>
    </source>
</evidence>
<dbReference type="GO" id="GO:0031966">
    <property type="term" value="C:mitochondrial membrane"/>
    <property type="evidence" value="ECO:0007669"/>
    <property type="project" value="UniProtKB-SubCell"/>
</dbReference>
<gene>
    <name evidence="9" type="primary">atp8</name>
</gene>
<keyword evidence="4 9" id="KW-0496">Mitochondrion</keyword>
<evidence type="ECO:0000256" key="3">
    <source>
        <dbReference type="ARBA" id="ARBA00022989"/>
    </source>
</evidence>
<feature type="transmembrane region" description="Helical" evidence="7">
    <location>
        <begin position="12"/>
        <end position="32"/>
    </location>
</feature>
<organism evidence="9">
    <name type="scientific">Callyspongia plicifera</name>
    <name type="common">Azure vase sponge</name>
    <dbReference type="NCBI Taxonomy" id="178539"/>
    <lineage>
        <taxon>Eukaryota</taxon>
        <taxon>Metazoa</taxon>
        <taxon>Porifera</taxon>
        <taxon>Demospongiae</taxon>
        <taxon>Heteroscleromorpha</taxon>
        <taxon>Haplosclerida</taxon>
        <taxon>Callyspongiidae</taxon>
        <taxon>Callyspongia</taxon>
    </lineage>
</organism>
<evidence type="ECO:0000256" key="2">
    <source>
        <dbReference type="ARBA" id="ARBA00022692"/>
    </source>
</evidence>
<dbReference type="GeneID" id="5846394"/>
<comment type="subcellular location">
    <subcellularLocation>
        <location evidence="1">Mitochondrion membrane</location>
    </subcellularLocation>
</comment>
<evidence type="ECO:0000256" key="6">
    <source>
        <dbReference type="ARBA" id="ARBA00023310"/>
    </source>
</evidence>
<keyword evidence="5 7" id="KW-0472">Membrane</keyword>
<keyword evidence="6" id="KW-0066">ATP synthesis</keyword>
<feature type="domain" description="ATP synthase YMF19-like N-terminal" evidence="8">
    <location>
        <begin position="2"/>
        <end position="51"/>
    </location>
</feature>
<dbReference type="RefSeq" id="YP_001648524.1">
    <property type="nucleotide sequence ID" value="NC_010206.1"/>
</dbReference>
<dbReference type="AlphaFoldDB" id="I6LI94"/>
<accession>I6LI94</accession>
<evidence type="ECO:0000313" key="9">
    <source>
        <dbReference type="EMBL" id="ABW76558.1"/>
    </source>
</evidence>